<evidence type="ECO:0000313" key="1">
    <source>
        <dbReference type="EMBL" id="SPK70852.1"/>
    </source>
</evidence>
<gene>
    <name evidence="1" type="ORF">CT19425_30076</name>
</gene>
<dbReference type="Proteomes" id="UP000255505">
    <property type="component" value="Chromosome I"/>
</dbReference>
<dbReference type="EMBL" id="LT991976">
    <property type="protein sequence ID" value="SPK70852.1"/>
    <property type="molecule type" value="Genomic_DNA"/>
</dbReference>
<organism evidence="1 2">
    <name type="scientific">Cupriavidus taiwanensis</name>
    <dbReference type="NCBI Taxonomy" id="164546"/>
    <lineage>
        <taxon>Bacteria</taxon>
        <taxon>Pseudomonadati</taxon>
        <taxon>Pseudomonadota</taxon>
        <taxon>Betaproteobacteria</taxon>
        <taxon>Burkholderiales</taxon>
        <taxon>Burkholderiaceae</taxon>
        <taxon>Cupriavidus</taxon>
    </lineage>
</organism>
<name>A0A375IBX5_9BURK</name>
<evidence type="ECO:0000313" key="2">
    <source>
        <dbReference type="Proteomes" id="UP000255505"/>
    </source>
</evidence>
<accession>A0A375IBX5</accession>
<protein>
    <submittedName>
        <fullName evidence="1">Uncharacterized protein</fullName>
    </submittedName>
</protein>
<dbReference type="AlphaFoldDB" id="A0A375IBX5"/>
<proteinExistence type="predicted"/>
<sequence>MVLAIESAVMPTCKWTSHALYAGFELLLLIYKAHQLVAALFPSVFRLQWVPSQDRIEPARAGRRLKQTLQELNRSSRFLKTLSCRPSGEHLP</sequence>
<reference evidence="1 2" key="1">
    <citation type="submission" date="2018-01" db="EMBL/GenBank/DDBJ databases">
        <authorList>
            <person name="Gaut B.S."/>
            <person name="Morton B.R."/>
            <person name="Clegg M.T."/>
            <person name="Duvall M.R."/>
        </authorList>
    </citation>
    <scope>NUCLEOTIDE SEQUENCE [LARGE SCALE GENOMIC DNA]</scope>
    <source>
        <strain evidence="1">Cupriavidus taiwanensis LMG 19425</strain>
    </source>
</reference>